<dbReference type="SUPFAM" id="SSF46785">
    <property type="entry name" value="Winged helix' DNA-binding domain"/>
    <property type="match status" value="1"/>
</dbReference>
<dbReference type="GO" id="GO:2000142">
    <property type="term" value="P:regulation of DNA-templated transcription initiation"/>
    <property type="evidence" value="ECO:0007669"/>
    <property type="project" value="TreeGrafter"/>
</dbReference>
<feature type="region of interest" description="Disordered" evidence="6">
    <location>
        <begin position="316"/>
        <end position="346"/>
    </location>
</feature>
<dbReference type="GO" id="GO:0003677">
    <property type="term" value="F:DNA binding"/>
    <property type="evidence" value="ECO:0007669"/>
    <property type="project" value="UniProtKB-KW"/>
</dbReference>
<evidence type="ECO:0000256" key="6">
    <source>
        <dbReference type="SAM" id="MobiDB-lite"/>
    </source>
</evidence>
<keyword evidence="4" id="KW-0010">Activator</keyword>
<dbReference type="InterPro" id="IPR005119">
    <property type="entry name" value="LysR_subst-bd"/>
</dbReference>
<dbReference type="InterPro" id="IPR036388">
    <property type="entry name" value="WH-like_DNA-bd_sf"/>
</dbReference>
<dbReference type="Proteomes" id="UP000183487">
    <property type="component" value="Unassembled WGS sequence"/>
</dbReference>
<dbReference type="Gene3D" id="3.40.190.290">
    <property type="match status" value="1"/>
</dbReference>
<dbReference type="FunFam" id="1.10.10.10:FF:000001">
    <property type="entry name" value="LysR family transcriptional regulator"/>
    <property type="match status" value="1"/>
</dbReference>
<proteinExistence type="inferred from homology"/>
<sequence length="346" mass="38183">MDMRQLKYFVQIVESGSLSKASRQLFIAQPALSQQMTRLEDEVGKPLLVRSSRGVTPTENGEALYHHACFILRQLDQAVSVARREHSNVSGRVNLGMAPTTVCAIGLPLIKHLNAKYPGIVLNVVEALSGHLEHMTRLGELDLAILFSTTAALDLSVELLAEEELFVILPRNSRMIAPDRKDITLLELTKVPLILPSPGHGLRRRITLEFERVNLAVDAVAEIDSLPLLMHCVADGIGATIKPMAAVYSLQNKPEQWRCLRISDADMVRRNYLYALAPEKLSQAAAIVRDELKHVVRTLIESDAWQGVRLMSPLDSLDPPDPLSATSGPDADPLEFDDIPLDNAES</sequence>
<feature type="compositionally biased region" description="Acidic residues" evidence="6">
    <location>
        <begin position="332"/>
        <end position="346"/>
    </location>
</feature>
<dbReference type="Gene3D" id="1.10.10.10">
    <property type="entry name" value="Winged helix-like DNA-binding domain superfamily/Winged helix DNA-binding domain"/>
    <property type="match status" value="1"/>
</dbReference>
<reference evidence="9" key="1">
    <citation type="submission" date="2016-10" db="EMBL/GenBank/DDBJ databases">
        <authorList>
            <person name="Varghese N."/>
        </authorList>
    </citation>
    <scope>NUCLEOTIDE SEQUENCE [LARGE SCALE GENOMIC DNA]</scope>
    <source>
        <strain evidence="9">GAS106B</strain>
    </source>
</reference>
<dbReference type="Pfam" id="PF03466">
    <property type="entry name" value="LysR_substrate"/>
    <property type="match status" value="1"/>
</dbReference>
<evidence type="ECO:0000256" key="4">
    <source>
        <dbReference type="ARBA" id="ARBA00023159"/>
    </source>
</evidence>
<evidence type="ECO:0000256" key="2">
    <source>
        <dbReference type="ARBA" id="ARBA00023015"/>
    </source>
</evidence>
<dbReference type="RefSeq" id="WP_083380198.1">
    <property type="nucleotide sequence ID" value="NZ_FNKP01000003.1"/>
</dbReference>
<evidence type="ECO:0000313" key="9">
    <source>
        <dbReference type="Proteomes" id="UP000183487"/>
    </source>
</evidence>
<keyword evidence="9" id="KW-1185">Reference proteome</keyword>
<dbReference type="GO" id="GO:0003700">
    <property type="term" value="F:DNA-binding transcription factor activity"/>
    <property type="evidence" value="ECO:0007669"/>
    <property type="project" value="InterPro"/>
</dbReference>
<evidence type="ECO:0000259" key="7">
    <source>
        <dbReference type="PROSITE" id="PS50931"/>
    </source>
</evidence>
<evidence type="ECO:0000256" key="3">
    <source>
        <dbReference type="ARBA" id="ARBA00023125"/>
    </source>
</evidence>
<evidence type="ECO:0000256" key="1">
    <source>
        <dbReference type="ARBA" id="ARBA00009437"/>
    </source>
</evidence>
<name>A0A1H1JMC2_9BURK</name>
<comment type="similarity">
    <text evidence="1">Belongs to the LysR transcriptional regulatory family.</text>
</comment>
<dbReference type="InterPro" id="IPR036390">
    <property type="entry name" value="WH_DNA-bd_sf"/>
</dbReference>
<dbReference type="AlphaFoldDB" id="A0A1H1JMC2"/>
<dbReference type="OrthoDB" id="8587114at2"/>
<organism evidence="8 9">
    <name type="scientific">Paraburkholderia fungorum</name>
    <dbReference type="NCBI Taxonomy" id="134537"/>
    <lineage>
        <taxon>Bacteria</taxon>
        <taxon>Pseudomonadati</taxon>
        <taxon>Pseudomonadota</taxon>
        <taxon>Betaproteobacteria</taxon>
        <taxon>Burkholderiales</taxon>
        <taxon>Burkholderiaceae</taxon>
        <taxon>Paraburkholderia</taxon>
    </lineage>
</organism>
<dbReference type="EMBL" id="FNKP01000003">
    <property type="protein sequence ID" value="SDR50815.1"/>
    <property type="molecule type" value="Genomic_DNA"/>
</dbReference>
<dbReference type="PANTHER" id="PTHR30293:SF0">
    <property type="entry name" value="NITROGEN ASSIMILATION REGULATORY PROTEIN NAC"/>
    <property type="match status" value="1"/>
</dbReference>
<keyword evidence="3" id="KW-0238">DNA-binding</keyword>
<dbReference type="PROSITE" id="PS50931">
    <property type="entry name" value="HTH_LYSR"/>
    <property type="match status" value="1"/>
</dbReference>
<accession>A0A1H1JMC2</accession>
<evidence type="ECO:0000313" key="8">
    <source>
        <dbReference type="EMBL" id="SDR50815.1"/>
    </source>
</evidence>
<evidence type="ECO:0000256" key="5">
    <source>
        <dbReference type="ARBA" id="ARBA00023163"/>
    </source>
</evidence>
<dbReference type="Pfam" id="PF00126">
    <property type="entry name" value="HTH_1"/>
    <property type="match status" value="1"/>
</dbReference>
<dbReference type="PANTHER" id="PTHR30293">
    <property type="entry name" value="TRANSCRIPTIONAL REGULATORY PROTEIN NAC-RELATED"/>
    <property type="match status" value="1"/>
</dbReference>
<keyword evidence="5" id="KW-0804">Transcription</keyword>
<feature type="domain" description="HTH lysR-type" evidence="7">
    <location>
        <begin position="1"/>
        <end position="58"/>
    </location>
</feature>
<gene>
    <name evidence="8" type="ORF">SAMN05443245_6765</name>
</gene>
<dbReference type="InterPro" id="IPR000847">
    <property type="entry name" value="LysR_HTH_N"/>
</dbReference>
<keyword evidence="2" id="KW-0805">Transcription regulation</keyword>
<dbReference type="SUPFAM" id="SSF53850">
    <property type="entry name" value="Periplasmic binding protein-like II"/>
    <property type="match status" value="1"/>
</dbReference>
<protein>
    <submittedName>
        <fullName evidence="8">Transcriptional regulator, LysR family</fullName>
    </submittedName>
</protein>
<dbReference type="PRINTS" id="PR00039">
    <property type="entry name" value="HTHLYSR"/>
</dbReference>